<organism evidence="2 3">
    <name type="scientific">Phormidium yuhuli AB48</name>
    <dbReference type="NCBI Taxonomy" id="2940671"/>
    <lineage>
        <taxon>Bacteria</taxon>
        <taxon>Bacillati</taxon>
        <taxon>Cyanobacteriota</taxon>
        <taxon>Cyanophyceae</taxon>
        <taxon>Oscillatoriophycideae</taxon>
        <taxon>Oscillatoriales</taxon>
        <taxon>Oscillatoriaceae</taxon>
        <taxon>Phormidium</taxon>
        <taxon>Phormidium yuhuli</taxon>
    </lineage>
</organism>
<dbReference type="RefSeq" id="WP_252662647.1">
    <property type="nucleotide sequence ID" value="NZ_CP098611.1"/>
</dbReference>
<sequence length="350" mass="37604">MRFPQPLIPVMSVAIALSGLGAVGRGPRAIAQLPACAPPRAGEFLVLVLPQQNQDLNNVGDRLPNRVEAQACTYLDEVVLRIHGLQGQEDASSLARQITEESGLNAFVTRPPSHSATNDPGTGSTAPPSTPAPSSSGSLSLPQVQVIEARPAGGRTPSRSSEETQTSQRPSRSQSRDSREQERTARSRDRNGGDLDITLGDLPPANLPGGSADSPAPDINPDDLPVYTPVEEEERPRSSSPDPQPQALPEVAIASPPARSRGYNPQPLEAGYAILVDYFNQPQVARELQQATNRSIGLVSYGQRPYLLVGYSRDETEANALLQRLSEQGFWTMVVDSQRVMVLMPQVSLN</sequence>
<keyword evidence="3" id="KW-1185">Reference proteome</keyword>
<reference evidence="2" key="1">
    <citation type="submission" date="2022-06" db="EMBL/GenBank/DDBJ databases">
        <title>Genome sequence of Phormidium yuhuli AB48 isolated from an industrial photobioreactor environment.</title>
        <authorList>
            <person name="Qiu Y."/>
            <person name="Noonan A.J.C."/>
            <person name="Dofher K."/>
            <person name="Koch M."/>
            <person name="Kieft B."/>
            <person name="Lin X."/>
            <person name="Ziels R.M."/>
            <person name="Hallam S.J."/>
        </authorList>
    </citation>
    <scope>NUCLEOTIDE SEQUENCE</scope>
    <source>
        <strain evidence="2">AB48</strain>
    </source>
</reference>
<name>A0ABY5ANY2_9CYAN</name>
<gene>
    <name evidence="2" type="ORF">NEA10_17600</name>
</gene>
<dbReference type="EMBL" id="CP098611">
    <property type="protein sequence ID" value="USR90623.1"/>
    <property type="molecule type" value="Genomic_DNA"/>
</dbReference>
<evidence type="ECO:0000313" key="3">
    <source>
        <dbReference type="Proteomes" id="UP001056708"/>
    </source>
</evidence>
<feature type="region of interest" description="Disordered" evidence="1">
    <location>
        <begin position="104"/>
        <end position="249"/>
    </location>
</feature>
<accession>A0ABY5ANY2</accession>
<protein>
    <recommendedName>
        <fullName evidence="4">SPOR domain-containing protein</fullName>
    </recommendedName>
</protein>
<evidence type="ECO:0000313" key="2">
    <source>
        <dbReference type="EMBL" id="USR90623.1"/>
    </source>
</evidence>
<evidence type="ECO:0000256" key="1">
    <source>
        <dbReference type="SAM" id="MobiDB-lite"/>
    </source>
</evidence>
<feature type="compositionally biased region" description="Low complexity" evidence="1">
    <location>
        <begin position="163"/>
        <end position="173"/>
    </location>
</feature>
<dbReference type="Proteomes" id="UP001056708">
    <property type="component" value="Chromosome"/>
</dbReference>
<proteinExistence type="predicted"/>
<feature type="compositionally biased region" description="Basic and acidic residues" evidence="1">
    <location>
        <begin position="174"/>
        <end position="193"/>
    </location>
</feature>
<feature type="compositionally biased region" description="Low complexity" evidence="1">
    <location>
        <begin position="120"/>
        <end position="142"/>
    </location>
</feature>
<evidence type="ECO:0008006" key="4">
    <source>
        <dbReference type="Google" id="ProtNLM"/>
    </source>
</evidence>